<dbReference type="SUPFAM" id="SSF51126">
    <property type="entry name" value="Pectin lyase-like"/>
    <property type="match status" value="1"/>
</dbReference>
<evidence type="ECO:0000256" key="1">
    <source>
        <dbReference type="SAM" id="SignalP"/>
    </source>
</evidence>
<gene>
    <name evidence="2" type="ORF">NCTC13063_00520</name>
</gene>
<dbReference type="Proteomes" id="UP000255283">
    <property type="component" value="Unassembled WGS sequence"/>
</dbReference>
<dbReference type="AlphaFoldDB" id="A0AAQ1UGX0"/>
<evidence type="ECO:0000313" key="3">
    <source>
        <dbReference type="Proteomes" id="UP000255283"/>
    </source>
</evidence>
<dbReference type="EMBL" id="UGTJ01000001">
    <property type="protein sequence ID" value="SUB79262.1"/>
    <property type="molecule type" value="Genomic_DNA"/>
</dbReference>
<sequence>MVFHVILAMKRLLQYIYLFATLTTLVAACAEDDTFTQSAAYRLAFSTDTVRLDTTFSNVPTTTRTFWVFNRTGANVRCAGVRLEHGNQTGFRVNVDGTYLSPSAGYQVQNVEVRKGDSVRVFVELTSAYNHGNGPLPVEDNLIFTLESGVQQKVRLNAYSWDATLLRGLEVKHDTTIAPDRPVVFYGDIKVAEGATLTIAPGTTLYFHDRAGIDVSGRLLSKGEAGREVILRGDRIDRMFDYLPYDLTPGHWQGVRLRTSSYDNEITFTDIHGGYYGVLCDSADVSRTTLTLENSTLHNVQGSGLRVTHAAVIAHNCRFTNTLGNCVGISGGRVDINQCTLAQFYPLDSKRGAAIRFANHRSLGLNLTVTNSLITGYADDVMVGDKTDSIDFNYAFDHCIIRTPKLETKDSVCFTHVVFEDPKDTVKTGEKHFVKIDAGKLRYDFRLRKISPAIGAADKATALPTDRLGRRRDDNPDIGCYEWSE</sequence>
<organism evidence="2 3">
    <name type="scientific">Segatella buccae</name>
    <dbReference type="NCBI Taxonomy" id="28126"/>
    <lineage>
        <taxon>Bacteria</taxon>
        <taxon>Pseudomonadati</taxon>
        <taxon>Bacteroidota</taxon>
        <taxon>Bacteroidia</taxon>
        <taxon>Bacteroidales</taxon>
        <taxon>Prevotellaceae</taxon>
        <taxon>Segatella</taxon>
    </lineage>
</organism>
<reference evidence="2 3" key="1">
    <citation type="submission" date="2018-06" db="EMBL/GenBank/DDBJ databases">
        <authorList>
            <consortium name="Pathogen Informatics"/>
            <person name="Doyle S."/>
        </authorList>
    </citation>
    <scope>NUCLEOTIDE SEQUENCE [LARGE SCALE GENOMIC DNA]</scope>
    <source>
        <strain evidence="2 3">NCTC13063</strain>
    </source>
</reference>
<proteinExistence type="predicted"/>
<keyword evidence="1" id="KW-0732">Signal</keyword>
<name>A0AAQ1UGX0_9BACT</name>
<feature type="chain" id="PRO_5042928202" description="Right handed beta helix domain-containing protein" evidence="1">
    <location>
        <begin position="31"/>
        <end position="485"/>
    </location>
</feature>
<comment type="caution">
    <text evidence="2">The sequence shown here is derived from an EMBL/GenBank/DDBJ whole genome shotgun (WGS) entry which is preliminary data.</text>
</comment>
<dbReference type="InterPro" id="IPR011050">
    <property type="entry name" value="Pectin_lyase_fold/virulence"/>
</dbReference>
<evidence type="ECO:0000313" key="2">
    <source>
        <dbReference type="EMBL" id="SUB79262.1"/>
    </source>
</evidence>
<feature type="signal peptide" evidence="1">
    <location>
        <begin position="1"/>
        <end position="30"/>
    </location>
</feature>
<evidence type="ECO:0008006" key="4">
    <source>
        <dbReference type="Google" id="ProtNLM"/>
    </source>
</evidence>
<protein>
    <recommendedName>
        <fullName evidence="4">Right handed beta helix domain-containing protein</fullName>
    </recommendedName>
</protein>
<dbReference type="RefSeq" id="WP_115153168.1">
    <property type="nucleotide sequence ID" value="NZ_DBFWLE010000018.1"/>
</dbReference>
<accession>A0AAQ1UGX0</accession>